<organism evidence="6 7">
    <name type="scientific">Candidatus Jidaibacter acanthamoebae</name>
    <dbReference type="NCBI Taxonomy" id="86105"/>
    <lineage>
        <taxon>Bacteria</taxon>
        <taxon>Pseudomonadati</taxon>
        <taxon>Pseudomonadota</taxon>
        <taxon>Alphaproteobacteria</taxon>
        <taxon>Rickettsiales</taxon>
        <taxon>Candidatus Midichloriaceae</taxon>
        <taxon>Candidatus Jidaibacter</taxon>
    </lineage>
</organism>
<dbReference type="PANTHER" id="PTHR44858:SF1">
    <property type="entry name" value="UDP-N-ACETYLGLUCOSAMINE--PEPTIDE N-ACETYLGLUCOSAMINYLTRANSFERASE SPINDLY-RELATED"/>
    <property type="match status" value="1"/>
</dbReference>
<dbReference type="PANTHER" id="PTHR44858">
    <property type="entry name" value="TETRATRICOPEPTIDE REPEAT PROTEIN 6"/>
    <property type="match status" value="1"/>
</dbReference>
<dbReference type="RefSeq" id="WP_039456531.1">
    <property type="nucleotide sequence ID" value="NZ_JSWE01000096.1"/>
</dbReference>
<dbReference type="Pfam" id="PF00515">
    <property type="entry name" value="TPR_1"/>
    <property type="match status" value="2"/>
</dbReference>
<feature type="repeat" description="TPR" evidence="3">
    <location>
        <begin position="1563"/>
        <end position="1596"/>
    </location>
</feature>
<proteinExistence type="predicted"/>
<dbReference type="Pfam" id="PF07719">
    <property type="entry name" value="TPR_2"/>
    <property type="match status" value="1"/>
</dbReference>
<evidence type="ECO:0000313" key="6">
    <source>
        <dbReference type="EMBL" id="KIE05428.1"/>
    </source>
</evidence>
<protein>
    <submittedName>
        <fullName evidence="6">Uncharacterized protein</fullName>
    </submittedName>
</protein>
<dbReference type="InterPro" id="IPR011990">
    <property type="entry name" value="TPR-like_helical_dom_sf"/>
</dbReference>
<dbReference type="InterPro" id="IPR013105">
    <property type="entry name" value="TPR_2"/>
</dbReference>
<evidence type="ECO:0000256" key="1">
    <source>
        <dbReference type="ARBA" id="ARBA00022737"/>
    </source>
</evidence>
<feature type="repeat" description="TPR" evidence="3">
    <location>
        <begin position="1529"/>
        <end position="1562"/>
    </location>
</feature>
<feature type="repeat" description="TPR" evidence="3">
    <location>
        <begin position="1461"/>
        <end position="1494"/>
    </location>
</feature>
<dbReference type="PATRIC" id="fig|86105.3.peg.1003"/>
<evidence type="ECO:0000256" key="3">
    <source>
        <dbReference type="PROSITE-ProRule" id="PRU00339"/>
    </source>
</evidence>
<dbReference type="InterPro" id="IPR005105">
    <property type="entry name" value="GlnD_Uridyltrans_N"/>
</dbReference>
<evidence type="ECO:0000259" key="5">
    <source>
        <dbReference type="Pfam" id="PF10335"/>
    </source>
</evidence>
<name>A0A0C1QN06_9RICK</name>
<keyword evidence="2 3" id="KW-0802">TPR repeat</keyword>
<dbReference type="Gene3D" id="1.25.40.10">
    <property type="entry name" value="Tetratricopeptide repeat domain"/>
    <property type="match status" value="5"/>
</dbReference>
<feature type="repeat" description="TPR" evidence="3">
    <location>
        <begin position="1597"/>
        <end position="1630"/>
    </location>
</feature>
<feature type="domain" description="Protein-PII uridylyltransferase N-terminal" evidence="4">
    <location>
        <begin position="358"/>
        <end position="439"/>
    </location>
</feature>
<feature type="repeat" description="TPR" evidence="3">
    <location>
        <begin position="1737"/>
        <end position="1770"/>
    </location>
</feature>
<dbReference type="Pfam" id="PF10335">
    <property type="entry name" value="DUF294_C"/>
    <property type="match status" value="1"/>
</dbReference>
<feature type="domain" description="DUF294" evidence="5">
    <location>
        <begin position="551"/>
        <end position="621"/>
    </location>
</feature>
<dbReference type="GO" id="GO:0046813">
    <property type="term" value="P:receptor-mediated virion attachment to host cell"/>
    <property type="evidence" value="ECO:0007669"/>
    <property type="project" value="TreeGrafter"/>
</dbReference>
<keyword evidence="1" id="KW-0677">Repeat</keyword>
<feature type="repeat" description="TPR" evidence="3">
    <location>
        <begin position="1427"/>
        <end position="1460"/>
    </location>
</feature>
<dbReference type="Proteomes" id="UP000031258">
    <property type="component" value="Unassembled WGS sequence"/>
</dbReference>
<dbReference type="GO" id="GO:0009279">
    <property type="term" value="C:cell outer membrane"/>
    <property type="evidence" value="ECO:0007669"/>
    <property type="project" value="TreeGrafter"/>
</dbReference>
<comment type="caution">
    <text evidence="6">The sequence shown here is derived from an EMBL/GenBank/DDBJ whole genome shotgun (WGS) entry which is preliminary data.</text>
</comment>
<dbReference type="InterPro" id="IPR050498">
    <property type="entry name" value="Ycf3"/>
</dbReference>
<dbReference type="SMART" id="SM00028">
    <property type="entry name" value="TPR"/>
    <property type="match status" value="10"/>
</dbReference>
<dbReference type="Pfam" id="PF03445">
    <property type="entry name" value="DUF294"/>
    <property type="match status" value="1"/>
</dbReference>
<dbReference type="GO" id="GO:0008773">
    <property type="term" value="F:[protein-PII] uridylyltransferase activity"/>
    <property type="evidence" value="ECO:0007669"/>
    <property type="project" value="InterPro"/>
</dbReference>
<evidence type="ECO:0000259" key="4">
    <source>
        <dbReference type="Pfam" id="PF03445"/>
    </source>
</evidence>
<dbReference type="SUPFAM" id="SSF52047">
    <property type="entry name" value="RNI-like"/>
    <property type="match status" value="1"/>
</dbReference>
<evidence type="ECO:0000313" key="7">
    <source>
        <dbReference type="Proteomes" id="UP000031258"/>
    </source>
</evidence>
<feature type="repeat" description="TPR" evidence="3">
    <location>
        <begin position="1495"/>
        <end position="1528"/>
    </location>
</feature>
<dbReference type="EMBL" id="JSWE01000096">
    <property type="protein sequence ID" value="KIE05428.1"/>
    <property type="molecule type" value="Genomic_DNA"/>
</dbReference>
<accession>A0A0C1QN06</accession>
<dbReference type="PROSITE" id="PS50293">
    <property type="entry name" value="TPR_REGION"/>
    <property type="match status" value="1"/>
</dbReference>
<dbReference type="PROSITE" id="PS50005">
    <property type="entry name" value="TPR"/>
    <property type="match status" value="8"/>
</dbReference>
<dbReference type="OrthoDB" id="9813074at2"/>
<feature type="repeat" description="TPR" evidence="3">
    <location>
        <begin position="1631"/>
        <end position="1664"/>
    </location>
</feature>
<dbReference type="InterPro" id="IPR019734">
    <property type="entry name" value="TPR_rpt"/>
</dbReference>
<dbReference type="Pfam" id="PF13414">
    <property type="entry name" value="TPR_11"/>
    <property type="match status" value="2"/>
</dbReference>
<gene>
    <name evidence="6" type="ORF">NF27_DT02020</name>
</gene>
<dbReference type="SUPFAM" id="SSF48452">
    <property type="entry name" value="TPR-like"/>
    <property type="match status" value="1"/>
</dbReference>
<dbReference type="InterPro" id="IPR018821">
    <property type="entry name" value="DUF294_put_nucleoTrafse_sb-bd"/>
</dbReference>
<sequence>MKENTINIGLNEYKSSNYYLNNILPVKKITIPESDQEDTQPQVIFEIDINDLLIGFCEQFKLIIDEGNHDAIIDYYCQLVYQLSLSESLDLHKKTTKEISKAIVAFIGYIQESGLNNFKEIVLLQEKVANVINNNYSHTNLGQYLTLLYKNIAFLKQKSLSTSISTPQERTLSLKIDPNQVLEILNDISMALKKSQCEREASDTALEIDSNISKYTYQLCYEILEQTLEDNTLKNRGDNQAPDKFTKTLNNYWNLLKLLSCSNKDIDVEPLARNIIFKASEVINTHQTRLHGNSIESQGYQYSLSDLDKLVTYNTQLMLESYDLSSNSPHFIWRENWNKLRDIRRESVNLNALDQQVFLSEEISNLIRRLIQEAGDILGKPPCEYIVLSFGSLSRKELFSCSDLECLVVLDTENKLVPSVTRYFTILFKLIDVQLRTLGEYGEGLGLDKNNPVLNYDEFVITINNLEKVYNLHRDDTKESYHYSLLKPDLLYSSNEDNLLFEKYKEIMSQTLSSINKEQSLKQLKTHIEDYFRLSNEQLNSVMLGSNKNSYANKNIDLKKCFYSPLVYLAIDLGLYYNIKSNNTLKIYEELYKQGFISGKFFESLKEGYCYIIELRNEAHILKGSQYDKVFLPTNNKSGHLVLREEAFEKLKRINLEVITPLYKALELITTNTQFIKDALDITVSSGELNLAFHALTGTNEETTIYFPDQIAKYYYEARNANINNTEHALDDPIILSELIALYQDHYRWQYCLESITQENMPTEHPIIQINSINLGDKYLIPEVSKELFNSNGKFIADEALSGTHQVKPIEYGTHKLHAKFSPELPGIEKAVELLSQLLVGSGTTSLTEFIRCKVITKDKKEHTYPLLLSSTIEGKTVASLDVSKIKFDTRELSKALIASAVTRQEDGHPKNYIIELLNSNTYRLVCIDKDHGFVEPIITKDTKPILMFTSIIYCLEQVKELHIDTAIIKDLSRINIDIMLTRWLEELDKIHKYHVGYQQPDGKHIQGIWSELEIEKYYNKKEGYLPNFLGEKIDEPRCIIPIVIGEKTLRETYELLWQIQQNLREKDIFTPQLILKYINPLVSKIYERMLPKKIHNAFKYFNTLSEVKASYFKVNKGNKQIQSNIENYQDSRVTIDQRVQSIAGKILTLKDIREQKHLTPAGALEELKLLKNWQAFINEAKEEIKQGKISNIYNKLLPIHREILINNIDAKEIGGGQNIISLLKTYKTNFHRLILKGYNSLPDAELWDLIWDSKMLISLGLINIRGLTGTCFSDGVMYYGIAGHCNLLEKLILENLTNLNFLGTRKHITLFANLRRLEIRNCDKLQVVNIETPKLNELELSNCESLAKFIFRTNETMQKFMLPKNLGKVSLIGCTVDNEELSNVDIWGKDECNYGVGLKVIYEDLKAQGKINVVNLLLAKRGKEVSLSYSKQGKINKKLKQYSEAIDSYTKAIELNPNVASHYNSRGEVYFCLREYDKAIADIEQAIHIKPGNALYYNNRGEAYYYLRKYKEAVKDYTQAIQLYSISAVYYNNRGKAYNYLKEYDKAKADHVQAIKLDPTNAAYYNYYGKTLFDLKQYDKAVIEYSKALELVKSDSIYYSNRGFAYKKLGCYDKAVKDYDKAISLDSNESYYYYERGDIYYHLNQFDKSIQDYNQAIRIDSNKADYYSRRGLSYLSINQFELASIDFGLSISINELLPNPYIGRAKIYLLEGKLKEALNEVNHAIGLITYTGASYVLAYTTKGQIFYSMNSFEKSLKCYKRALEVDVNCVEASNGLKEAEKGLIEENGTFAHNIFKELNATAMKLCKATIPLSQALRHQMQFTSSRDMNLLRKSETCCISYLPIDLIVHTLSFLPEAEILHKTTITKLLESFVSNRVVSRTKIEDDLLKIPEQICFTVKLMYQRKEVVVRESI</sequence>
<dbReference type="STRING" id="86105.NF27_DT02020"/>
<dbReference type="Pfam" id="PF13181">
    <property type="entry name" value="TPR_8"/>
    <property type="match status" value="1"/>
</dbReference>
<evidence type="ECO:0000256" key="2">
    <source>
        <dbReference type="ARBA" id="ARBA00022803"/>
    </source>
</evidence>
<keyword evidence="7" id="KW-1185">Reference proteome</keyword>
<reference evidence="6 7" key="1">
    <citation type="submission" date="2014-11" db="EMBL/GenBank/DDBJ databases">
        <title>A Rickettsiales Symbiont of Amoebae With Ancient Features.</title>
        <authorList>
            <person name="Schulz F."/>
            <person name="Martijn J."/>
            <person name="Wascher F."/>
            <person name="Kostanjsek R."/>
            <person name="Ettema T.J."/>
            <person name="Horn M."/>
        </authorList>
    </citation>
    <scope>NUCLEOTIDE SEQUENCE [LARGE SCALE GENOMIC DNA]</scope>
    <source>
        <strain evidence="6 7">UWC36</strain>
    </source>
</reference>